<dbReference type="InterPro" id="IPR036179">
    <property type="entry name" value="Ig-like_dom_sf"/>
</dbReference>
<comment type="subcellular location">
    <subcellularLocation>
        <location evidence="1">Membrane</location>
        <topology evidence="1">Single-pass membrane protein</topology>
    </subcellularLocation>
</comment>
<protein>
    <recommendedName>
        <fullName evidence="5">Ig-like domain-containing protein</fullName>
    </recommendedName>
</protein>
<dbReference type="PROSITE" id="PS50835">
    <property type="entry name" value="IG_LIKE"/>
    <property type="match status" value="2"/>
</dbReference>
<evidence type="ECO:0000256" key="3">
    <source>
        <dbReference type="ARBA" id="ARBA00023157"/>
    </source>
</evidence>
<dbReference type="InterPro" id="IPR003599">
    <property type="entry name" value="Ig_sub"/>
</dbReference>
<feature type="domain" description="Ig-like" evidence="5">
    <location>
        <begin position="37"/>
        <end position="146"/>
    </location>
</feature>
<dbReference type="EMBL" id="OU900097">
    <property type="protein sequence ID" value="CAH1184183.1"/>
    <property type="molecule type" value="Genomic_DNA"/>
</dbReference>
<dbReference type="AlphaFoldDB" id="A0A9P0GTP3"/>
<evidence type="ECO:0000256" key="4">
    <source>
        <dbReference type="SAM" id="SignalP"/>
    </source>
</evidence>
<keyword evidence="4" id="KW-0732">Signal</keyword>
<proteinExistence type="predicted"/>
<dbReference type="Pfam" id="PF08205">
    <property type="entry name" value="C2-set_2"/>
    <property type="match status" value="1"/>
</dbReference>
<accession>A0A9P0GTP3</accession>
<dbReference type="InterPro" id="IPR013162">
    <property type="entry name" value="CD80_C2-set"/>
</dbReference>
<sequence>MSTDGNLLLLGFFAIFALFRDGTCLELRIEVPEAVLKGREVVLKCLFDLEGDKLYSVKWYHDSSEFYRYYKLHLSLSAQNNYTFFRFTPNGKHSSTPFQLKGFHVVQDRSNSNQVVLKHATKALTGQYSCEVTEDQPSFYTEMKTAYLEVVDPPQSDPIIVGTKSKYKLGDYVKATCSSEKSAPAVNLTWHVNGRPADESLVKHHRKTVEGKYINSYATLQFGMTEQQYNEGAIKLRCTASIHDVWQRTVEKVVEIKKPNFDSYNTSPAWMRPPSTSTERPRVSNEHYWLYVSKNSLESDDQTGNSTNSASIECVGKAIFLISIAVYVS</sequence>
<keyword evidence="3" id="KW-1015">Disulfide bond</keyword>
<evidence type="ECO:0000256" key="1">
    <source>
        <dbReference type="ARBA" id="ARBA00004167"/>
    </source>
</evidence>
<dbReference type="Gene3D" id="2.60.40.10">
    <property type="entry name" value="Immunoglobulins"/>
    <property type="match status" value="2"/>
</dbReference>
<evidence type="ECO:0000313" key="7">
    <source>
        <dbReference type="Proteomes" id="UP001153712"/>
    </source>
</evidence>
<evidence type="ECO:0000259" key="5">
    <source>
        <dbReference type="PROSITE" id="PS50835"/>
    </source>
</evidence>
<keyword evidence="2" id="KW-0472">Membrane</keyword>
<dbReference type="PANTHER" id="PTHR21261">
    <property type="entry name" value="BEAT PROTEIN"/>
    <property type="match status" value="1"/>
</dbReference>
<feature type="domain" description="Ig-like" evidence="5">
    <location>
        <begin position="154"/>
        <end position="255"/>
    </location>
</feature>
<gene>
    <name evidence="6" type="ORF">PHYEVI_LOCUS7392</name>
</gene>
<evidence type="ECO:0000313" key="6">
    <source>
        <dbReference type="EMBL" id="CAH1184183.1"/>
    </source>
</evidence>
<feature type="signal peptide" evidence="4">
    <location>
        <begin position="1"/>
        <end position="24"/>
    </location>
</feature>
<feature type="chain" id="PRO_5040501157" description="Ig-like domain-containing protein" evidence="4">
    <location>
        <begin position="25"/>
        <end position="329"/>
    </location>
</feature>
<dbReference type="Proteomes" id="UP001153712">
    <property type="component" value="Chromosome 4"/>
</dbReference>
<reference evidence="6" key="1">
    <citation type="submission" date="2022-01" db="EMBL/GenBank/DDBJ databases">
        <authorList>
            <person name="King R."/>
        </authorList>
    </citation>
    <scope>NUCLEOTIDE SEQUENCE</scope>
</reference>
<evidence type="ECO:0000256" key="2">
    <source>
        <dbReference type="ARBA" id="ARBA00023136"/>
    </source>
</evidence>
<dbReference type="InterPro" id="IPR007110">
    <property type="entry name" value="Ig-like_dom"/>
</dbReference>
<dbReference type="InterPro" id="IPR013783">
    <property type="entry name" value="Ig-like_fold"/>
</dbReference>
<name>A0A9P0GTP3_PHYSR</name>
<organism evidence="6 7">
    <name type="scientific">Phyllotreta striolata</name>
    <name type="common">Striped flea beetle</name>
    <name type="synonym">Crioceris striolata</name>
    <dbReference type="NCBI Taxonomy" id="444603"/>
    <lineage>
        <taxon>Eukaryota</taxon>
        <taxon>Metazoa</taxon>
        <taxon>Ecdysozoa</taxon>
        <taxon>Arthropoda</taxon>
        <taxon>Hexapoda</taxon>
        <taxon>Insecta</taxon>
        <taxon>Pterygota</taxon>
        <taxon>Neoptera</taxon>
        <taxon>Endopterygota</taxon>
        <taxon>Coleoptera</taxon>
        <taxon>Polyphaga</taxon>
        <taxon>Cucujiformia</taxon>
        <taxon>Chrysomeloidea</taxon>
        <taxon>Chrysomelidae</taxon>
        <taxon>Galerucinae</taxon>
        <taxon>Alticini</taxon>
        <taxon>Phyllotreta</taxon>
    </lineage>
</organism>
<dbReference type="PANTHER" id="PTHR21261:SF8">
    <property type="entry name" value="BEATEN PATH IA, ISOFORM B-RELATED"/>
    <property type="match status" value="1"/>
</dbReference>
<dbReference type="SUPFAM" id="SSF48726">
    <property type="entry name" value="Immunoglobulin"/>
    <property type="match status" value="1"/>
</dbReference>
<dbReference type="SMART" id="SM00409">
    <property type="entry name" value="IG"/>
    <property type="match status" value="1"/>
</dbReference>
<dbReference type="OrthoDB" id="6419989at2759"/>
<keyword evidence="7" id="KW-1185">Reference proteome</keyword>
<dbReference type="GO" id="GO:0016020">
    <property type="term" value="C:membrane"/>
    <property type="evidence" value="ECO:0007669"/>
    <property type="project" value="UniProtKB-SubCell"/>
</dbReference>